<evidence type="ECO:0000313" key="2">
    <source>
        <dbReference type="Proteomes" id="UP001172708"/>
    </source>
</evidence>
<dbReference type="SUPFAM" id="SSF48498">
    <property type="entry name" value="Tetracyclin repressor-like, C-terminal domain"/>
    <property type="match status" value="1"/>
</dbReference>
<organism evidence="1 2">
    <name type="scientific">Demequina muriae</name>
    <dbReference type="NCBI Taxonomy" id="3051664"/>
    <lineage>
        <taxon>Bacteria</taxon>
        <taxon>Bacillati</taxon>
        <taxon>Actinomycetota</taxon>
        <taxon>Actinomycetes</taxon>
        <taxon>Micrococcales</taxon>
        <taxon>Demequinaceae</taxon>
        <taxon>Demequina</taxon>
    </lineage>
</organism>
<evidence type="ECO:0008006" key="3">
    <source>
        <dbReference type="Google" id="ProtNLM"/>
    </source>
</evidence>
<dbReference type="RefSeq" id="WP_301140545.1">
    <property type="nucleotide sequence ID" value="NZ_JAUHQA010000001.1"/>
</dbReference>
<sequence length="208" mass="22630">MRLPRFHRARPGNAVVVSDDDVLEAAVRVFVASPEASLADVGRHARVELREMRARFGTREAVIDRVIMRGARRIARGAVLEDGTPAEQIALLVARLWDDQEPVAPFITLGVRAHLRVPVEETLAPARALFADAVARGAHDGTLRADVSPRAVAWLIEQSVLDCLEALARGLMEDEDGRTFVMRQALATAGLGWTDAAAVTDAVTRRIS</sequence>
<proteinExistence type="predicted"/>
<comment type="caution">
    <text evidence="1">The sequence shown here is derived from an EMBL/GenBank/DDBJ whole genome shotgun (WGS) entry which is preliminary data.</text>
</comment>
<dbReference type="Proteomes" id="UP001172708">
    <property type="component" value="Unassembled WGS sequence"/>
</dbReference>
<dbReference type="EMBL" id="JAUHQA010000001">
    <property type="protein sequence ID" value="MDN4479412.1"/>
    <property type="molecule type" value="Genomic_DNA"/>
</dbReference>
<gene>
    <name evidence="1" type="ORF">QQX02_00560</name>
</gene>
<evidence type="ECO:0000313" key="1">
    <source>
        <dbReference type="EMBL" id="MDN4479412.1"/>
    </source>
</evidence>
<reference evidence="1" key="1">
    <citation type="submission" date="2023-06" db="EMBL/GenBank/DDBJ databases">
        <title>Egi l300058.</title>
        <authorList>
            <person name="Gao L."/>
            <person name="Fang B.-Z."/>
            <person name="Li W.-J."/>
        </authorList>
    </citation>
    <scope>NUCLEOTIDE SEQUENCE</scope>
    <source>
        <strain evidence="1">EGI L300058</strain>
    </source>
</reference>
<protein>
    <recommendedName>
        <fullName evidence="3">Transcriptional regulator, TetR family</fullName>
    </recommendedName>
</protein>
<keyword evidence="2" id="KW-1185">Reference proteome</keyword>
<dbReference type="Gene3D" id="1.10.357.10">
    <property type="entry name" value="Tetracycline Repressor, domain 2"/>
    <property type="match status" value="1"/>
</dbReference>
<dbReference type="InterPro" id="IPR036271">
    <property type="entry name" value="Tet_transcr_reg_TetR-rel_C_sf"/>
</dbReference>
<name>A0ABT8GDA8_9MICO</name>
<accession>A0ABT8GDA8</accession>